<gene>
    <name evidence="2" type="ORF">CEP54_012880</name>
</gene>
<dbReference type="InterPro" id="IPR010730">
    <property type="entry name" value="HET"/>
</dbReference>
<comment type="caution">
    <text evidence="2">The sequence shown here is derived from an EMBL/GenBank/DDBJ whole genome shotgun (WGS) entry which is preliminary data.</text>
</comment>
<dbReference type="PANTHER" id="PTHR33112">
    <property type="entry name" value="DOMAIN PROTEIN, PUTATIVE-RELATED"/>
    <property type="match status" value="1"/>
</dbReference>
<sequence length="519" mass="59381">MDSAMTDNRCRKCRELSKEFDRDQFDIIFSHYDSFQKLDVSAVAGCPLCQLLRRVLIFGAEDVEEVYLGTQIKVMRTGSKGSETRSLLVSMDDSEHDPLFGGILYSERHERVETIRRDTPRLHVPKLEQGAALFSDYLILSYCWGNGNLNARTTKDNFEQRRDKINLEELSQTILDAIDVTRALGQRYLFVDAICIIQHNQGEEATDWLTEAPLMGRYYQNALCTIAAVEAFDSSDGFLTERPGELYPASPVLLGQYHDVKEGEQPYDVYAQPFYPLWMINITSSPLYQRGWTLQERSLSNRVIHFGRDAVFWQCTGLQASECYPKGVPRSDFFGSVKSTHQQLLHSKDTSREQALGKYWFQLVEEYSLMDFTYFEDRLVAIQGIADKIQLFFPDKHAFGYFESQIIPGLAWHSTGLVIPEIKGKKIAPSWSWASSAIYDVKVVFDDPDNVPEGTEAKFEIASLLCETSSIVHIDRGCLVLSRVMEDLGKEDVFERIGWLELTEPLGQPEWRRKNITIV</sequence>
<dbReference type="Pfam" id="PF06985">
    <property type="entry name" value="HET"/>
    <property type="match status" value="1"/>
</dbReference>
<dbReference type="PANTHER" id="PTHR33112:SF16">
    <property type="entry name" value="HETEROKARYON INCOMPATIBILITY DOMAIN-CONTAINING PROTEIN"/>
    <property type="match status" value="1"/>
</dbReference>
<dbReference type="OrthoDB" id="3486565at2759"/>
<reference evidence="2 3" key="1">
    <citation type="submission" date="2017-06" db="EMBL/GenBank/DDBJ databases">
        <title>Comparative genomic analysis of Ambrosia Fusariam Clade fungi.</title>
        <authorList>
            <person name="Stajich J.E."/>
            <person name="Carrillo J."/>
            <person name="Kijimoto T."/>
            <person name="Eskalen A."/>
            <person name="O'Donnell K."/>
            <person name="Kasson M."/>
        </authorList>
    </citation>
    <scope>NUCLEOTIDE SEQUENCE [LARGE SCALE GENOMIC DNA]</scope>
    <source>
        <strain evidence="2 3">NRRL62584</strain>
    </source>
</reference>
<dbReference type="Proteomes" id="UP000288168">
    <property type="component" value="Unassembled WGS sequence"/>
</dbReference>
<evidence type="ECO:0000313" key="3">
    <source>
        <dbReference type="Proteomes" id="UP000288168"/>
    </source>
</evidence>
<dbReference type="AlphaFoldDB" id="A0A428P691"/>
<evidence type="ECO:0000313" key="2">
    <source>
        <dbReference type="EMBL" id="RSL48535.1"/>
    </source>
</evidence>
<accession>A0A428P691</accession>
<keyword evidence="3" id="KW-1185">Reference proteome</keyword>
<feature type="domain" description="Heterokaryon incompatibility" evidence="1">
    <location>
        <begin position="137"/>
        <end position="296"/>
    </location>
</feature>
<dbReference type="STRING" id="1325734.A0A428P691"/>
<organism evidence="2 3">
    <name type="scientific">Fusarium duplospermum</name>
    <dbReference type="NCBI Taxonomy" id="1325734"/>
    <lineage>
        <taxon>Eukaryota</taxon>
        <taxon>Fungi</taxon>
        <taxon>Dikarya</taxon>
        <taxon>Ascomycota</taxon>
        <taxon>Pezizomycotina</taxon>
        <taxon>Sordariomycetes</taxon>
        <taxon>Hypocreomycetidae</taxon>
        <taxon>Hypocreales</taxon>
        <taxon>Nectriaceae</taxon>
        <taxon>Fusarium</taxon>
        <taxon>Fusarium solani species complex</taxon>
    </lineage>
</organism>
<name>A0A428P691_9HYPO</name>
<dbReference type="EMBL" id="NKCI01000195">
    <property type="protein sequence ID" value="RSL48535.1"/>
    <property type="molecule type" value="Genomic_DNA"/>
</dbReference>
<proteinExistence type="predicted"/>
<evidence type="ECO:0000259" key="1">
    <source>
        <dbReference type="Pfam" id="PF06985"/>
    </source>
</evidence>
<protein>
    <recommendedName>
        <fullName evidence="1">Heterokaryon incompatibility domain-containing protein</fullName>
    </recommendedName>
</protein>